<accession>A0ABT1J0N8</accession>
<reference evidence="2 3" key="1">
    <citation type="submission" date="2022-06" db="EMBL/GenBank/DDBJ databases">
        <title>Sequencing the genomes of 1000 actinobacteria strains.</title>
        <authorList>
            <person name="Klenk H.-P."/>
        </authorList>
    </citation>
    <scope>NUCLEOTIDE SEQUENCE [LARGE SCALE GENOMIC DNA]</scope>
    <source>
        <strain evidence="2 3">DSM 41656</strain>
    </source>
</reference>
<dbReference type="RefSeq" id="WP_253799640.1">
    <property type="nucleotide sequence ID" value="NZ_JAMZDX010000004.1"/>
</dbReference>
<sequence>MTTAARCAPCSRSGPRPTPEPGTRADVTCGPGAPDSRQAEAPQVVLFAEAF</sequence>
<dbReference type="EMBL" id="JAMZDX010000004">
    <property type="protein sequence ID" value="MCP2310988.1"/>
    <property type="molecule type" value="Genomic_DNA"/>
</dbReference>
<evidence type="ECO:0000313" key="2">
    <source>
        <dbReference type="EMBL" id="MCP2310988.1"/>
    </source>
</evidence>
<name>A0ABT1J0N8_9ACTN</name>
<feature type="region of interest" description="Disordered" evidence="1">
    <location>
        <begin position="1"/>
        <end position="41"/>
    </location>
</feature>
<evidence type="ECO:0000313" key="3">
    <source>
        <dbReference type="Proteomes" id="UP001206483"/>
    </source>
</evidence>
<gene>
    <name evidence="2" type="ORF">FHR36_004151</name>
</gene>
<dbReference type="Proteomes" id="UP001206483">
    <property type="component" value="Unassembled WGS sequence"/>
</dbReference>
<protein>
    <submittedName>
        <fullName evidence="2">Uncharacterized protein</fullName>
    </submittedName>
</protein>
<organism evidence="2 3">
    <name type="scientific">Kitasatospora paracochleata</name>
    <dbReference type="NCBI Taxonomy" id="58354"/>
    <lineage>
        <taxon>Bacteria</taxon>
        <taxon>Bacillati</taxon>
        <taxon>Actinomycetota</taxon>
        <taxon>Actinomycetes</taxon>
        <taxon>Kitasatosporales</taxon>
        <taxon>Streptomycetaceae</taxon>
        <taxon>Kitasatospora</taxon>
    </lineage>
</organism>
<keyword evidence="3" id="KW-1185">Reference proteome</keyword>
<proteinExistence type="predicted"/>
<evidence type="ECO:0000256" key="1">
    <source>
        <dbReference type="SAM" id="MobiDB-lite"/>
    </source>
</evidence>
<comment type="caution">
    <text evidence="2">The sequence shown here is derived from an EMBL/GenBank/DDBJ whole genome shotgun (WGS) entry which is preliminary data.</text>
</comment>